<feature type="non-terminal residue" evidence="2">
    <location>
        <position position="1"/>
    </location>
</feature>
<dbReference type="EMBL" id="JABANM010001089">
    <property type="protein sequence ID" value="KAF4754879.1"/>
    <property type="molecule type" value="Genomic_DNA"/>
</dbReference>
<feature type="region of interest" description="Disordered" evidence="1">
    <location>
        <begin position="42"/>
        <end position="150"/>
    </location>
</feature>
<feature type="non-terminal residue" evidence="2">
    <location>
        <position position="150"/>
    </location>
</feature>
<feature type="compositionally biased region" description="Polar residues" evidence="1">
    <location>
        <begin position="106"/>
        <end position="118"/>
    </location>
</feature>
<accession>A0A7J6UCF6</accession>
<organism evidence="2 3">
    <name type="scientific">Perkinsus olseni</name>
    <name type="common">Perkinsus atlanticus</name>
    <dbReference type="NCBI Taxonomy" id="32597"/>
    <lineage>
        <taxon>Eukaryota</taxon>
        <taxon>Sar</taxon>
        <taxon>Alveolata</taxon>
        <taxon>Perkinsozoa</taxon>
        <taxon>Perkinsea</taxon>
        <taxon>Perkinsida</taxon>
        <taxon>Perkinsidae</taxon>
        <taxon>Perkinsus</taxon>
    </lineage>
</organism>
<gene>
    <name evidence="2" type="ORF">FOZ62_022666</name>
</gene>
<feature type="compositionally biased region" description="Polar residues" evidence="1">
    <location>
        <begin position="52"/>
        <end position="67"/>
    </location>
</feature>
<dbReference type="AlphaFoldDB" id="A0A7J6UCF6"/>
<name>A0A7J6UCF6_PEROL</name>
<evidence type="ECO:0000313" key="3">
    <source>
        <dbReference type="Proteomes" id="UP000574390"/>
    </source>
</evidence>
<feature type="compositionally biased region" description="Low complexity" evidence="1">
    <location>
        <begin position="132"/>
        <end position="150"/>
    </location>
</feature>
<sequence>FKNLFETPTFQRGDSLIEEVLDTLTVVATRLPQIYEEVSNLRRVDPAEDPADTSTMTPKENGTTVHHSLSMGKGEGSAGTSSRNRGESTCDGGVTPTATMLMVDTPSCQPNTASTGHSTRGVPTPPHHHHQTSSTPSPQPLSLTTLLPDQ</sequence>
<reference evidence="2 3" key="1">
    <citation type="submission" date="2020-04" db="EMBL/GenBank/DDBJ databases">
        <title>Perkinsus olseni comparative genomics.</title>
        <authorList>
            <person name="Bogema D.R."/>
        </authorList>
    </citation>
    <scope>NUCLEOTIDE SEQUENCE [LARGE SCALE GENOMIC DNA]</scope>
    <source>
        <strain evidence="2">ATCC PRA-205</strain>
    </source>
</reference>
<comment type="caution">
    <text evidence="2">The sequence shown here is derived from an EMBL/GenBank/DDBJ whole genome shotgun (WGS) entry which is preliminary data.</text>
</comment>
<evidence type="ECO:0000256" key="1">
    <source>
        <dbReference type="SAM" id="MobiDB-lite"/>
    </source>
</evidence>
<dbReference type="Proteomes" id="UP000574390">
    <property type="component" value="Unassembled WGS sequence"/>
</dbReference>
<proteinExistence type="predicted"/>
<evidence type="ECO:0000313" key="2">
    <source>
        <dbReference type="EMBL" id="KAF4754879.1"/>
    </source>
</evidence>
<protein>
    <submittedName>
        <fullName evidence="2">Uncharacterized protein</fullName>
    </submittedName>
</protein>